<reference evidence="2 3" key="1">
    <citation type="submission" date="2018-04" db="EMBL/GenBank/DDBJ databases">
        <title>The genome of golden apple snail Pomacea canaliculata provides insight into stress tolerance and invasive adaptation.</title>
        <authorList>
            <person name="Liu C."/>
            <person name="Liu B."/>
            <person name="Ren Y."/>
            <person name="Zhang Y."/>
            <person name="Wang H."/>
            <person name="Li S."/>
            <person name="Jiang F."/>
            <person name="Yin L."/>
            <person name="Zhang G."/>
            <person name="Qian W."/>
            <person name="Fan W."/>
        </authorList>
    </citation>
    <scope>NUCLEOTIDE SEQUENCE [LARGE SCALE GENOMIC DNA]</scope>
    <source>
        <strain evidence="2">SZHN2017</strain>
        <tissue evidence="2">Muscle</tissue>
    </source>
</reference>
<gene>
    <name evidence="2" type="ORF">C0Q70_13895</name>
</gene>
<name>A0A2T7NYG8_POMCA</name>
<comment type="caution">
    <text evidence="2">The sequence shown here is derived from an EMBL/GenBank/DDBJ whole genome shotgun (WGS) entry which is preliminary data.</text>
</comment>
<dbReference type="Proteomes" id="UP000245119">
    <property type="component" value="Linkage Group LG8"/>
</dbReference>
<feature type="compositionally biased region" description="Basic and acidic residues" evidence="1">
    <location>
        <begin position="244"/>
        <end position="253"/>
    </location>
</feature>
<proteinExistence type="predicted"/>
<feature type="compositionally biased region" description="Polar residues" evidence="1">
    <location>
        <begin position="378"/>
        <end position="387"/>
    </location>
</feature>
<sequence length="418" mass="45369">MAAVLEITVPSKGRGRARGRARKLTDEREIRPGLASLTQEKGNYIISNTTEDITQKSKGSAILDLACGQDTDLSMSLCAATIKNSDSTKSSTLDVKLDQHSSICTQKEHRPRSERSRFDTLVTSQINHYLGQNNNMHASFFSSSSFRKENLDSQSLSENSGDEGKMRSVNTSIKAAHHREVMPSAQVSSRNNAQHLSHRSSPGLKLKIPPRYGAESFTDAKAETNGGLKITEHPCATTVFSSSEGERCREEKPGTLGSSNICRLSQSSPPPDPLFKGMHDTRGASVAVGRGRGRGRGRGHRSDTEYTAHHGKVWDTDIKCPPQSEVIEEFEDAESTSGRRDQSSPGLMSTPPGHVKVLDWAAEVSTPLANPSPEWPASDQSVQSPDTLKTPPGHVKVLDWAAEMASPVSPSPCPDWGF</sequence>
<feature type="region of interest" description="Disordered" evidence="1">
    <location>
        <begin position="329"/>
        <end position="352"/>
    </location>
</feature>
<feature type="region of interest" description="Disordered" evidence="1">
    <location>
        <begin position="365"/>
        <end position="393"/>
    </location>
</feature>
<protein>
    <submittedName>
        <fullName evidence="2">Uncharacterized protein</fullName>
    </submittedName>
</protein>
<organism evidence="2 3">
    <name type="scientific">Pomacea canaliculata</name>
    <name type="common">Golden apple snail</name>
    <dbReference type="NCBI Taxonomy" id="400727"/>
    <lineage>
        <taxon>Eukaryota</taxon>
        <taxon>Metazoa</taxon>
        <taxon>Spiralia</taxon>
        <taxon>Lophotrochozoa</taxon>
        <taxon>Mollusca</taxon>
        <taxon>Gastropoda</taxon>
        <taxon>Caenogastropoda</taxon>
        <taxon>Architaenioglossa</taxon>
        <taxon>Ampullarioidea</taxon>
        <taxon>Ampullariidae</taxon>
        <taxon>Pomacea</taxon>
    </lineage>
</organism>
<dbReference type="EMBL" id="PZQS01000008">
    <property type="protein sequence ID" value="PVD26225.1"/>
    <property type="molecule type" value="Genomic_DNA"/>
</dbReference>
<dbReference type="AlphaFoldDB" id="A0A2T7NYG8"/>
<feature type="region of interest" description="Disordered" evidence="1">
    <location>
        <begin position="244"/>
        <end position="266"/>
    </location>
</feature>
<evidence type="ECO:0000313" key="2">
    <source>
        <dbReference type="EMBL" id="PVD26225.1"/>
    </source>
</evidence>
<feature type="compositionally biased region" description="Polar residues" evidence="1">
    <location>
        <begin position="256"/>
        <end position="266"/>
    </location>
</feature>
<evidence type="ECO:0000256" key="1">
    <source>
        <dbReference type="SAM" id="MobiDB-lite"/>
    </source>
</evidence>
<keyword evidence="3" id="KW-1185">Reference proteome</keyword>
<feature type="region of interest" description="Disordered" evidence="1">
    <location>
        <begin position="285"/>
        <end position="304"/>
    </location>
</feature>
<evidence type="ECO:0000313" key="3">
    <source>
        <dbReference type="Proteomes" id="UP000245119"/>
    </source>
</evidence>
<feature type="region of interest" description="Disordered" evidence="1">
    <location>
        <begin position="177"/>
        <end position="207"/>
    </location>
</feature>
<accession>A0A2T7NYG8</accession>
<feature type="compositionally biased region" description="Polar residues" evidence="1">
    <location>
        <begin position="185"/>
        <end position="195"/>
    </location>
</feature>